<keyword evidence="1" id="KW-0472">Membrane</keyword>
<evidence type="ECO:0000313" key="3">
    <source>
        <dbReference type="Proteomes" id="UP000092634"/>
    </source>
</evidence>
<keyword evidence="1" id="KW-0812">Transmembrane</keyword>
<evidence type="ECO:0000256" key="1">
    <source>
        <dbReference type="SAM" id="Phobius"/>
    </source>
</evidence>
<protein>
    <submittedName>
        <fullName evidence="2">Uncharacterized protein</fullName>
    </submittedName>
</protein>
<keyword evidence="1" id="KW-1133">Transmembrane helix</keyword>
<dbReference type="Proteomes" id="UP000092634">
    <property type="component" value="Unassembled WGS sequence"/>
</dbReference>
<feature type="transmembrane region" description="Helical" evidence="1">
    <location>
        <begin position="45"/>
        <end position="71"/>
    </location>
</feature>
<proteinExistence type="predicted"/>
<organism evidence="2 3">
    <name type="scientific">Janthinobacterium lividum</name>
    <dbReference type="NCBI Taxonomy" id="29581"/>
    <lineage>
        <taxon>Bacteria</taxon>
        <taxon>Pseudomonadati</taxon>
        <taxon>Pseudomonadota</taxon>
        <taxon>Betaproteobacteria</taxon>
        <taxon>Burkholderiales</taxon>
        <taxon>Oxalobacteraceae</taxon>
        <taxon>Janthinobacterium</taxon>
    </lineage>
</organism>
<reference evidence="2 3" key="1">
    <citation type="submission" date="2016-10" db="EMBL/GenBank/DDBJ databases">
        <title>Updated version of Genome Assembly of Janthinobacterium lividum ERGS5:01.</title>
        <authorList>
            <person name="Kumar R."/>
            <person name="Acharya V."/>
            <person name="Singh D."/>
        </authorList>
    </citation>
    <scope>NUCLEOTIDE SEQUENCE [LARGE SCALE GENOMIC DNA]</scope>
    <source>
        <strain evidence="2 3">ERGS5:01</strain>
    </source>
</reference>
<accession>A0A1E8PNA4</accession>
<dbReference type="EMBL" id="MAQB02000001">
    <property type="protein sequence ID" value="OFJ47792.1"/>
    <property type="molecule type" value="Genomic_DNA"/>
</dbReference>
<dbReference type="AlphaFoldDB" id="A0A1E8PNA4"/>
<evidence type="ECO:0000313" key="2">
    <source>
        <dbReference type="EMBL" id="OFJ47792.1"/>
    </source>
</evidence>
<feature type="transmembrane region" description="Helical" evidence="1">
    <location>
        <begin position="6"/>
        <end position="25"/>
    </location>
</feature>
<name>A0A1E8PNA4_9BURK</name>
<comment type="caution">
    <text evidence="2">The sequence shown here is derived from an EMBL/GenBank/DDBJ whole genome shotgun (WGS) entry which is preliminary data.</text>
</comment>
<sequence>MMDWTPIVFVTFKALVLGTGMFFAIKWHYDQGKKDKDKAKQNRALLSASGKVVALFALLLLALGIVTFFAVRMAGLEMTFL</sequence>
<gene>
    <name evidence="2" type="ORF">BA896_000995</name>
</gene>